<feature type="transmembrane region" description="Helical" evidence="2">
    <location>
        <begin position="117"/>
        <end position="134"/>
    </location>
</feature>
<keyword evidence="5" id="KW-1185">Reference proteome</keyword>
<comment type="caution">
    <text evidence="4">The sequence shown here is derived from an EMBL/GenBank/DDBJ whole genome shotgun (WGS) entry which is preliminary data.</text>
</comment>
<keyword evidence="2" id="KW-1133">Transmembrane helix</keyword>
<feature type="compositionally biased region" description="Polar residues" evidence="1">
    <location>
        <begin position="268"/>
        <end position="280"/>
    </location>
</feature>
<organism evidence="4 5">
    <name type="scientific">Halorubrum laminariae</name>
    <dbReference type="NCBI Taxonomy" id="1433523"/>
    <lineage>
        <taxon>Archaea</taxon>
        <taxon>Methanobacteriati</taxon>
        <taxon>Methanobacteriota</taxon>
        <taxon>Stenosarchaea group</taxon>
        <taxon>Halobacteria</taxon>
        <taxon>Halobacteriales</taxon>
        <taxon>Haloferacaceae</taxon>
        <taxon>Halorubrum</taxon>
    </lineage>
</organism>
<keyword evidence="2" id="KW-0812">Transmembrane</keyword>
<dbReference type="Pfam" id="PF03703">
    <property type="entry name" value="bPH_2"/>
    <property type="match status" value="1"/>
</dbReference>
<feature type="transmembrane region" description="Helical" evidence="2">
    <location>
        <begin position="76"/>
        <end position="97"/>
    </location>
</feature>
<protein>
    <submittedName>
        <fullName evidence="4">PH domain-containing protein</fullName>
    </submittedName>
</protein>
<evidence type="ECO:0000313" key="4">
    <source>
        <dbReference type="EMBL" id="MFD1570300.1"/>
    </source>
</evidence>
<sequence length="337" mass="37906">MEGPIHVKLMLIVMVAASKVSNLLVGGVQWILPRITGTADPQEGISGYFYPDDMIGEDEFIVHEGNPSRWVMMGPYLVAVVMLVVAVVVTIGVPLGYGDEMLALVTPSVLDLSVPDRWWYFPLFLIGLSVVLLTRQAIERGSTWHIVTNRQILHRSHLLNTTKQRFDLHEIQNVEDHYPPPERFYGVGHIDFFTAGTGGSEVHFHGVDNPSELIKEIKYYMRQDKERRLRGGVSPDPAAAGDPHAEGPTVYQNDGGHQHPSEPHVDQQAAQSPDSNQEVAQQPEEPTGPYEQETDEEDESESPDYPWRQPPQEEGDSIEEQVTRQSLQDDMREINDR</sequence>
<feature type="compositionally biased region" description="Basic and acidic residues" evidence="1">
    <location>
        <begin position="327"/>
        <end position="337"/>
    </location>
</feature>
<dbReference type="RefSeq" id="WP_256397219.1">
    <property type="nucleotide sequence ID" value="NZ_JANHDL010000004.1"/>
</dbReference>
<dbReference type="AlphaFoldDB" id="A0ABD6C089"/>
<dbReference type="Proteomes" id="UP001597185">
    <property type="component" value="Unassembled WGS sequence"/>
</dbReference>
<evidence type="ECO:0000256" key="2">
    <source>
        <dbReference type="SAM" id="Phobius"/>
    </source>
</evidence>
<reference evidence="4 5" key="1">
    <citation type="journal article" date="2019" name="Int. J. Syst. Evol. Microbiol.">
        <title>The Global Catalogue of Microorganisms (GCM) 10K type strain sequencing project: providing services to taxonomists for standard genome sequencing and annotation.</title>
        <authorList>
            <consortium name="The Broad Institute Genomics Platform"/>
            <consortium name="The Broad Institute Genome Sequencing Center for Infectious Disease"/>
            <person name="Wu L."/>
            <person name="Ma J."/>
        </authorList>
    </citation>
    <scope>NUCLEOTIDE SEQUENCE [LARGE SCALE GENOMIC DNA]</scope>
    <source>
        <strain evidence="4 5">CGMCC 1.12689</strain>
    </source>
</reference>
<feature type="compositionally biased region" description="Acidic residues" evidence="1">
    <location>
        <begin position="292"/>
        <end position="302"/>
    </location>
</feature>
<feature type="domain" description="YdbS-like PH" evidence="3">
    <location>
        <begin position="143"/>
        <end position="216"/>
    </location>
</feature>
<gene>
    <name evidence="4" type="ORF">ACFR9T_06815</name>
</gene>
<evidence type="ECO:0000313" key="5">
    <source>
        <dbReference type="Proteomes" id="UP001597185"/>
    </source>
</evidence>
<feature type="region of interest" description="Disordered" evidence="1">
    <location>
        <begin position="226"/>
        <end position="337"/>
    </location>
</feature>
<evidence type="ECO:0000259" key="3">
    <source>
        <dbReference type="Pfam" id="PF03703"/>
    </source>
</evidence>
<accession>A0ABD6C089</accession>
<evidence type="ECO:0000256" key="1">
    <source>
        <dbReference type="SAM" id="MobiDB-lite"/>
    </source>
</evidence>
<dbReference type="EMBL" id="JBHUDB010000002">
    <property type="protein sequence ID" value="MFD1570300.1"/>
    <property type="molecule type" value="Genomic_DNA"/>
</dbReference>
<feature type="compositionally biased region" description="Basic and acidic residues" evidence="1">
    <location>
        <begin position="256"/>
        <end position="265"/>
    </location>
</feature>
<keyword evidence="2" id="KW-0472">Membrane</keyword>
<proteinExistence type="predicted"/>
<dbReference type="InterPro" id="IPR005182">
    <property type="entry name" value="YdbS-like_PH"/>
</dbReference>
<name>A0ABD6C089_9EURY</name>